<gene>
    <name evidence="1" type="ORF">PsorP6_000918</name>
</gene>
<name>A0ACC0WWI6_9STRA</name>
<reference evidence="1 2" key="1">
    <citation type="journal article" date="2022" name="bioRxiv">
        <title>The genome of the oomycete Peronosclerospora sorghi, a cosmopolitan pathogen of maize and sorghum, is inflated with dispersed pseudogenes.</title>
        <authorList>
            <person name="Fletcher K."/>
            <person name="Martin F."/>
            <person name="Isakeit T."/>
            <person name="Cavanaugh K."/>
            <person name="Magill C."/>
            <person name="Michelmore R."/>
        </authorList>
    </citation>
    <scope>NUCLEOTIDE SEQUENCE [LARGE SCALE GENOMIC DNA]</scope>
    <source>
        <strain evidence="1">P6</strain>
    </source>
</reference>
<evidence type="ECO:0000313" key="1">
    <source>
        <dbReference type="EMBL" id="KAI9922414.1"/>
    </source>
</evidence>
<protein>
    <submittedName>
        <fullName evidence="1">Uncharacterized protein</fullName>
    </submittedName>
</protein>
<dbReference type="Proteomes" id="UP001163321">
    <property type="component" value="Chromosome 1"/>
</dbReference>
<accession>A0ACC0WWI6</accession>
<organism evidence="1 2">
    <name type="scientific">Peronosclerospora sorghi</name>
    <dbReference type="NCBI Taxonomy" id="230839"/>
    <lineage>
        <taxon>Eukaryota</taxon>
        <taxon>Sar</taxon>
        <taxon>Stramenopiles</taxon>
        <taxon>Oomycota</taxon>
        <taxon>Peronosporomycetes</taxon>
        <taxon>Peronosporales</taxon>
        <taxon>Peronosporaceae</taxon>
        <taxon>Peronosclerospora</taxon>
    </lineage>
</organism>
<proteinExistence type="predicted"/>
<sequence length="381" mass="42121">MAANPTAQLVSLTRFVSSNMLSLSSLTVDENSTLPKLLFAGIVRFFVRLCTRQNPTLKIRLSHDSRRHLVATAVVRTKPFRRSALGAALKFTAFTASMRAATTSRLASWREEDRKHATTSIDAADEERVIKLPELERSRPLPLTRYLQLPRPDHQPSTLPRSQSLPINKATKEAVKEAIQDPKVLSAAKSFKETPNVETQQALVQSAATSLRKYNLRSPIRIGAGILAVVVVVLGVFEGGDFDRTNAGLSTTALIVIIPGVCSLSAVSIDVVAPAVGGVSHPKHSITSIDTADEERAPGLPTIDAVVEWPAFVRCIEGRKRKWNANEHSRCQKRFPKEENNWTRKLRWNVRENPTSSPSSIPRTRSTKQHPSPEPELSLRE</sequence>
<dbReference type="EMBL" id="CM047580">
    <property type="protein sequence ID" value="KAI9922414.1"/>
    <property type="molecule type" value="Genomic_DNA"/>
</dbReference>
<keyword evidence="2" id="KW-1185">Reference proteome</keyword>
<comment type="caution">
    <text evidence="1">The sequence shown here is derived from an EMBL/GenBank/DDBJ whole genome shotgun (WGS) entry which is preliminary data.</text>
</comment>
<evidence type="ECO:0000313" key="2">
    <source>
        <dbReference type="Proteomes" id="UP001163321"/>
    </source>
</evidence>